<dbReference type="InterPro" id="IPR012947">
    <property type="entry name" value="tRNA_SAD"/>
</dbReference>
<evidence type="ECO:0000256" key="12">
    <source>
        <dbReference type="ARBA" id="ARBA00023146"/>
    </source>
</evidence>
<dbReference type="GO" id="GO:0004813">
    <property type="term" value="F:alanine-tRNA ligase activity"/>
    <property type="evidence" value="ECO:0007669"/>
    <property type="project" value="UniProtKB-EC"/>
</dbReference>
<evidence type="ECO:0000256" key="1">
    <source>
        <dbReference type="ARBA" id="ARBA00001947"/>
    </source>
</evidence>
<evidence type="ECO:0000256" key="4">
    <source>
        <dbReference type="ARBA" id="ARBA00022555"/>
    </source>
</evidence>
<keyword evidence="9" id="KW-0067">ATP-binding</keyword>
<evidence type="ECO:0000313" key="14">
    <source>
        <dbReference type="EMBL" id="GAG22203.1"/>
    </source>
</evidence>
<dbReference type="PANTHER" id="PTHR11777">
    <property type="entry name" value="ALANYL-TRNA SYNTHETASE"/>
    <property type="match status" value="1"/>
</dbReference>
<evidence type="ECO:0000256" key="6">
    <source>
        <dbReference type="ARBA" id="ARBA00022723"/>
    </source>
</evidence>
<dbReference type="GO" id="GO:0002161">
    <property type="term" value="F:aminoacyl-tRNA deacylase activity"/>
    <property type="evidence" value="ECO:0007669"/>
    <property type="project" value="TreeGrafter"/>
</dbReference>
<feature type="domain" description="Alanyl-transfer RNA synthetases family profile" evidence="13">
    <location>
        <begin position="1"/>
        <end position="143"/>
    </location>
</feature>
<dbReference type="InterPro" id="IPR050058">
    <property type="entry name" value="Ala-tRNA_ligase"/>
</dbReference>
<keyword evidence="7" id="KW-0547">Nucleotide-binding</keyword>
<sequence>AHLLQAALRHFLGEHVRQSGSLVAPDHLRFDFTHHEAIDEETLEQIEDQINAWILADLPVTCAEKPLAEAKAEGIIALFGEKYEDMVRVVRVGEVSAELCGGTHCARSGEIGSVRITGESSIAAGIRRIEAVAGQAALERSRGLEKALARAVRQLSATPEELPARIAALQKQISELEKQVQQARRLQVSTDVDKIIDEAVSIGSVSLVTARIEQADDETLGSLADQITTKLPASIVVLAGVNGESAVLVVKVGEQLV</sequence>
<evidence type="ECO:0000256" key="8">
    <source>
        <dbReference type="ARBA" id="ARBA00022833"/>
    </source>
</evidence>
<evidence type="ECO:0000256" key="9">
    <source>
        <dbReference type="ARBA" id="ARBA00022840"/>
    </source>
</evidence>
<dbReference type="Gene3D" id="3.30.54.20">
    <property type="match status" value="1"/>
</dbReference>
<dbReference type="Gene3D" id="3.10.310.40">
    <property type="match status" value="1"/>
</dbReference>
<dbReference type="EC" id="6.1.1.7" evidence="3"/>
<comment type="caution">
    <text evidence="14">The sequence shown here is derived from an EMBL/GenBank/DDBJ whole genome shotgun (WGS) entry which is preliminary data.</text>
</comment>
<dbReference type="SMART" id="SM00863">
    <property type="entry name" value="tRNA_SAD"/>
    <property type="match status" value="1"/>
</dbReference>
<comment type="similarity">
    <text evidence="2">Belongs to the class-II aminoacyl-tRNA synthetase family.</text>
</comment>
<dbReference type="GO" id="GO:0005524">
    <property type="term" value="F:ATP binding"/>
    <property type="evidence" value="ECO:0007669"/>
    <property type="project" value="UniProtKB-KW"/>
</dbReference>
<keyword evidence="10" id="KW-0694">RNA-binding</keyword>
<organism evidence="14">
    <name type="scientific">marine sediment metagenome</name>
    <dbReference type="NCBI Taxonomy" id="412755"/>
    <lineage>
        <taxon>unclassified sequences</taxon>
        <taxon>metagenomes</taxon>
        <taxon>ecological metagenomes</taxon>
    </lineage>
</organism>
<gene>
    <name evidence="14" type="ORF">S01H1_56895</name>
</gene>
<dbReference type="FunFam" id="3.30.54.20:FF:000001">
    <property type="entry name" value="Alanine--tRNA ligase"/>
    <property type="match status" value="1"/>
</dbReference>
<evidence type="ECO:0000256" key="3">
    <source>
        <dbReference type="ARBA" id="ARBA00013168"/>
    </source>
</evidence>
<dbReference type="InterPro" id="IPR018163">
    <property type="entry name" value="Thr/Ala-tRNA-synth_IIc_edit"/>
</dbReference>
<keyword evidence="6" id="KW-0479">Metal-binding</keyword>
<dbReference type="GO" id="GO:0005829">
    <property type="term" value="C:cytosol"/>
    <property type="evidence" value="ECO:0007669"/>
    <property type="project" value="TreeGrafter"/>
</dbReference>
<dbReference type="SUPFAM" id="SSF55186">
    <property type="entry name" value="ThrRS/AlaRS common domain"/>
    <property type="match status" value="1"/>
</dbReference>
<dbReference type="GO" id="GO:0046872">
    <property type="term" value="F:metal ion binding"/>
    <property type="evidence" value="ECO:0007669"/>
    <property type="project" value="UniProtKB-KW"/>
</dbReference>
<evidence type="ECO:0000256" key="2">
    <source>
        <dbReference type="ARBA" id="ARBA00008226"/>
    </source>
</evidence>
<dbReference type="Gene3D" id="3.30.980.10">
    <property type="entry name" value="Threonyl-trna Synthetase, Chain A, domain 2"/>
    <property type="match status" value="1"/>
</dbReference>
<reference evidence="14" key="1">
    <citation type="journal article" date="2014" name="Front. Microbiol.">
        <title>High frequency of phylogenetically diverse reductive dehalogenase-homologous genes in deep subseafloor sedimentary metagenomes.</title>
        <authorList>
            <person name="Kawai M."/>
            <person name="Futagami T."/>
            <person name="Toyoda A."/>
            <person name="Takaki Y."/>
            <person name="Nishi S."/>
            <person name="Hori S."/>
            <person name="Arai W."/>
            <person name="Tsubouchi T."/>
            <person name="Morono Y."/>
            <person name="Uchiyama I."/>
            <person name="Ito T."/>
            <person name="Fujiyama A."/>
            <person name="Inagaki F."/>
            <person name="Takami H."/>
        </authorList>
    </citation>
    <scope>NUCLEOTIDE SEQUENCE</scope>
    <source>
        <strain evidence="14">Expedition CK06-06</strain>
    </source>
</reference>
<dbReference type="InterPro" id="IPR018165">
    <property type="entry name" value="Ala-tRNA-synth_IIc_core"/>
</dbReference>
<dbReference type="PROSITE" id="PS50860">
    <property type="entry name" value="AA_TRNA_LIGASE_II_ALA"/>
    <property type="match status" value="1"/>
</dbReference>
<keyword evidence="12" id="KW-0030">Aminoacyl-tRNA synthetase</keyword>
<keyword evidence="8" id="KW-0862">Zinc</keyword>
<evidence type="ECO:0000256" key="7">
    <source>
        <dbReference type="ARBA" id="ARBA00022741"/>
    </source>
</evidence>
<accession>X0WCA1</accession>
<name>X0WCA1_9ZZZZ</name>
<keyword evidence="4" id="KW-0820">tRNA-binding</keyword>
<evidence type="ECO:0000259" key="13">
    <source>
        <dbReference type="PROSITE" id="PS50860"/>
    </source>
</evidence>
<evidence type="ECO:0000256" key="10">
    <source>
        <dbReference type="ARBA" id="ARBA00022884"/>
    </source>
</evidence>
<evidence type="ECO:0000256" key="11">
    <source>
        <dbReference type="ARBA" id="ARBA00022917"/>
    </source>
</evidence>
<proteinExistence type="inferred from homology"/>
<dbReference type="GO" id="GO:0006419">
    <property type="term" value="P:alanyl-tRNA aminoacylation"/>
    <property type="evidence" value="ECO:0007669"/>
    <property type="project" value="InterPro"/>
</dbReference>
<dbReference type="Pfam" id="PF07973">
    <property type="entry name" value="tRNA_SAD"/>
    <property type="match status" value="1"/>
</dbReference>
<dbReference type="FunFam" id="3.30.980.10:FF:000004">
    <property type="entry name" value="Alanine--tRNA ligase, cytoplasmic"/>
    <property type="match status" value="1"/>
</dbReference>
<comment type="cofactor">
    <cofactor evidence="1">
        <name>Zn(2+)</name>
        <dbReference type="ChEBI" id="CHEBI:29105"/>
    </cofactor>
</comment>
<protein>
    <recommendedName>
        <fullName evidence="3">alanine--tRNA ligase</fullName>
        <ecNumber evidence="3">6.1.1.7</ecNumber>
    </recommendedName>
</protein>
<dbReference type="AlphaFoldDB" id="X0WCA1"/>
<dbReference type="GO" id="GO:0000049">
    <property type="term" value="F:tRNA binding"/>
    <property type="evidence" value="ECO:0007669"/>
    <property type="project" value="UniProtKB-KW"/>
</dbReference>
<dbReference type="EMBL" id="BARS01037078">
    <property type="protein sequence ID" value="GAG22203.1"/>
    <property type="molecule type" value="Genomic_DNA"/>
</dbReference>
<keyword evidence="11" id="KW-0648">Protein biosynthesis</keyword>
<dbReference type="Gene3D" id="6.10.250.550">
    <property type="match status" value="1"/>
</dbReference>
<feature type="non-terminal residue" evidence="14">
    <location>
        <position position="257"/>
    </location>
</feature>
<feature type="non-terminal residue" evidence="14">
    <location>
        <position position="1"/>
    </location>
</feature>
<dbReference type="PANTHER" id="PTHR11777:SF9">
    <property type="entry name" value="ALANINE--TRNA LIGASE, CYTOPLASMIC"/>
    <property type="match status" value="1"/>
</dbReference>
<keyword evidence="5" id="KW-0436">Ligase</keyword>
<evidence type="ECO:0000256" key="5">
    <source>
        <dbReference type="ARBA" id="ARBA00022598"/>
    </source>
</evidence>